<dbReference type="Proteomes" id="UP000265520">
    <property type="component" value="Unassembled WGS sequence"/>
</dbReference>
<name>A0A392V5G3_9FABA</name>
<sequence length="24" mass="2746">MHRIVKFCVTSGRINHIPLPNAEL</sequence>
<feature type="non-terminal residue" evidence="1">
    <location>
        <position position="24"/>
    </location>
</feature>
<reference evidence="1 2" key="1">
    <citation type="journal article" date="2018" name="Front. Plant Sci.">
        <title>Red Clover (Trifolium pratense) and Zigzag Clover (T. medium) - A Picture of Genomic Similarities and Differences.</title>
        <authorList>
            <person name="Dluhosova J."/>
            <person name="Istvanek J."/>
            <person name="Nedelnik J."/>
            <person name="Repkova J."/>
        </authorList>
    </citation>
    <scope>NUCLEOTIDE SEQUENCE [LARGE SCALE GENOMIC DNA]</scope>
    <source>
        <strain evidence="2">cv. 10/8</strain>
        <tissue evidence="1">Leaf</tissue>
    </source>
</reference>
<protein>
    <submittedName>
        <fullName evidence="1">Uncharacterized protein</fullName>
    </submittedName>
</protein>
<accession>A0A392V5G3</accession>
<evidence type="ECO:0000313" key="2">
    <source>
        <dbReference type="Proteomes" id="UP000265520"/>
    </source>
</evidence>
<keyword evidence="2" id="KW-1185">Reference proteome</keyword>
<proteinExistence type="predicted"/>
<comment type="caution">
    <text evidence="1">The sequence shown here is derived from an EMBL/GenBank/DDBJ whole genome shotgun (WGS) entry which is preliminary data.</text>
</comment>
<organism evidence="1 2">
    <name type="scientific">Trifolium medium</name>
    <dbReference type="NCBI Taxonomy" id="97028"/>
    <lineage>
        <taxon>Eukaryota</taxon>
        <taxon>Viridiplantae</taxon>
        <taxon>Streptophyta</taxon>
        <taxon>Embryophyta</taxon>
        <taxon>Tracheophyta</taxon>
        <taxon>Spermatophyta</taxon>
        <taxon>Magnoliopsida</taxon>
        <taxon>eudicotyledons</taxon>
        <taxon>Gunneridae</taxon>
        <taxon>Pentapetalae</taxon>
        <taxon>rosids</taxon>
        <taxon>fabids</taxon>
        <taxon>Fabales</taxon>
        <taxon>Fabaceae</taxon>
        <taxon>Papilionoideae</taxon>
        <taxon>50 kb inversion clade</taxon>
        <taxon>NPAAA clade</taxon>
        <taxon>Hologalegina</taxon>
        <taxon>IRL clade</taxon>
        <taxon>Trifolieae</taxon>
        <taxon>Trifolium</taxon>
    </lineage>
</organism>
<dbReference type="AlphaFoldDB" id="A0A392V5G3"/>
<dbReference type="EMBL" id="LXQA011067393">
    <property type="protein sequence ID" value="MCI83447.1"/>
    <property type="molecule type" value="Genomic_DNA"/>
</dbReference>
<evidence type="ECO:0000313" key="1">
    <source>
        <dbReference type="EMBL" id="MCI83447.1"/>
    </source>
</evidence>